<reference evidence="1 2" key="1">
    <citation type="journal article" date="2022" name="DNA Res.">
        <title>Chromosomal-level genome assembly of the orchid tree Bauhinia variegata (Leguminosae; Cercidoideae) supports the allotetraploid origin hypothesis of Bauhinia.</title>
        <authorList>
            <person name="Zhong Y."/>
            <person name="Chen Y."/>
            <person name="Zheng D."/>
            <person name="Pang J."/>
            <person name="Liu Y."/>
            <person name="Luo S."/>
            <person name="Meng S."/>
            <person name="Qian L."/>
            <person name="Wei D."/>
            <person name="Dai S."/>
            <person name="Zhou R."/>
        </authorList>
    </citation>
    <scope>NUCLEOTIDE SEQUENCE [LARGE SCALE GENOMIC DNA]</scope>
    <source>
        <strain evidence="1">BV-YZ2020</strain>
    </source>
</reference>
<dbReference type="EMBL" id="CM039430">
    <property type="protein sequence ID" value="KAI4346041.1"/>
    <property type="molecule type" value="Genomic_DNA"/>
</dbReference>
<keyword evidence="2" id="KW-1185">Reference proteome</keyword>
<accession>A0ACB9PCH0</accession>
<evidence type="ECO:0000313" key="1">
    <source>
        <dbReference type="EMBL" id="KAI4346041.1"/>
    </source>
</evidence>
<dbReference type="Proteomes" id="UP000828941">
    <property type="component" value="Chromosome 5"/>
</dbReference>
<organism evidence="1 2">
    <name type="scientific">Bauhinia variegata</name>
    <name type="common">Purple orchid tree</name>
    <name type="synonym">Phanera variegata</name>
    <dbReference type="NCBI Taxonomy" id="167791"/>
    <lineage>
        <taxon>Eukaryota</taxon>
        <taxon>Viridiplantae</taxon>
        <taxon>Streptophyta</taxon>
        <taxon>Embryophyta</taxon>
        <taxon>Tracheophyta</taxon>
        <taxon>Spermatophyta</taxon>
        <taxon>Magnoliopsida</taxon>
        <taxon>eudicotyledons</taxon>
        <taxon>Gunneridae</taxon>
        <taxon>Pentapetalae</taxon>
        <taxon>rosids</taxon>
        <taxon>fabids</taxon>
        <taxon>Fabales</taxon>
        <taxon>Fabaceae</taxon>
        <taxon>Cercidoideae</taxon>
        <taxon>Cercideae</taxon>
        <taxon>Bauhiniinae</taxon>
        <taxon>Bauhinia</taxon>
    </lineage>
</organism>
<name>A0ACB9PCH0_BAUVA</name>
<evidence type="ECO:0000313" key="2">
    <source>
        <dbReference type="Proteomes" id="UP000828941"/>
    </source>
</evidence>
<protein>
    <submittedName>
        <fullName evidence="1">Uncharacterized protein</fullName>
    </submittedName>
</protein>
<sequence length="417" mass="47573">MSASSIAEKGIQIVPTEETQGSLELNNVDYSLERKKSQRARYSFGIIFLVMNLVAWFFRDYGQRVIPQVQFIKSCGTGGDDCFHTMGVLRVSLGCFIFFSVMFLTTYKTKKLCEAGNTWHSGLWGLKSLLLIVSMALPFLLPSEIVQIYGEIARVGAGIFLLLQLVSVIQFIKWWGKCWTPDEERKQSCFLGLFMSTLFYMASLCGVVLMYKTYAPRLSCSLNIFFITWTAILLVVMMITSLHSKVNRGLLSSGIMASYIVFLCWCAIRSEPATVKCATEKQERGNRDWTTIIGFLIAIFAIVMATFSTGIDSKSFEFRKDKGEEEDDIPYKYGFFHMIFSLGAMYFAMLFISWNLNNSAKRWSIDVGWASMWVKILNEWFAATIYLWLLISPVVRQKRVLDHNEQVQQRTDIAIAA</sequence>
<gene>
    <name evidence="1" type="ORF">L6164_013123</name>
</gene>
<proteinExistence type="predicted"/>
<comment type="caution">
    <text evidence="1">The sequence shown here is derived from an EMBL/GenBank/DDBJ whole genome shotgun (WGS) entry which is preliminary data.</text>
</comment>